<dbReference type="OrthoDB" id="5571971at2"/>
<evidence type="ECO:0008006" key="3">
    <source>
        <dbReference type="Google" id="ProtNLM"/>
    </source>
</evidence>
<dbReference type="STRING" id="52441.SAMN05216302_1001297"/>
<evidence type="ECO:0000313" key="1">
    <source>
        <dbReference type="EMBL" id="SFK19004.1"/>
    </source>
</evidence>
<dbReference type="InterPro" id="IPR010921">
    <property type="entry name" value="Trp_repressor/repl_initiator"/>
</dbReference>
<gene>
    <name evidence="1" type="ORF">SAMN05216302_1001297</name>
</gene>
<keyword evidence="2" id="KW-1185">Reference proteome</keyword>
<reference evidence="2" key="1">
    <citation type="submission" date="2016-10" db="EMBL/GenBank/DDBJ databases">
        <authorList>
            <person name="Varghese N."/>
            <person name="Submissions S."/>
        </authorList>
    </citation>
    <scope>NUCLEOTIDE SEQUENCE [LARGE SCALE GENOMIC DNA]</scope>
    <source>
        <strain evidence="2">Nm69</strain>
    </source>
</reference>
<dbReference type="Proteomes" id="UP000199533">
    <property type="component" value="Unassembled WGS sequence"/>
</dbReference>
<sequence>MSYFLYDYFANKRITEEICKKRKNHSPNFKLKVALAAIKGDLTLTELSQQYDINSNLIVKWKM</sequence>
<dbReference type="EMBL" id="FOSP01000001">
    <property type="protein sequence ID" value="SFK19004.1"/>
    <property type="molecule type" value="Genomic_DNA"/>
</dbReference>
<dbReference type="SUPFAM" id="SSF48295">
    <property type="entry name" value="TrpR-like"/>
    <property type="match status" value="1"/>
</dbReference>
<name>A0A1I3XHF7_9PROT</name>
<evidence type="ECO:0000313" key="2">
    <source>
        <dbReference type="Proteomes" id="UP000199533"/>
    </source>
</evidence>
<dbReference type="GO" id="GO:0043565">
    <property type="term" value="F:sequence-specific DNA binding"/>
    <property type="evidence" value="ECO:0007669"/>
    <property type="project" value="InterPro"/>
</dbReference>
<dbReference type="AlphaFoldDB" id="A0A1I3XHF7"/>
<dbReference type="RefSeq" id="WP_090696624.1">
    <property type="nucleotide sequence ID" value="NZ_FOSP01000001.1"/>
</dbReference>
<proteinExistence type="predicted"/>
<organism evidence="1 2">
    <name type="scientific">Nitrosomonas aestuarii</name>
    <dbReference type="NCBI Taxonomy" id="52441"/>
    <lineage>
        <taxon>Bacteria</taxon>
        <taxon>Pseudomonadati</taxon>
        <taxon>Pseudomonadota</taxon>
        <taxon>Betaproteobacteria</taxon>
        <taxon>Nitrosomonadales</taxon>
        <taxon>Nitrosomonadaceae</taxon>
        <taxon>Nitrosomonas</taxon>
    </lineage>
</organism>
<protein>
    <recommendedName>
        <fullName evidence="3">Transposase</fullName>
    </recommendedName>
</protein>
<accession>A0A1I3XHF7</accession>